<evidence type="ECO:0000313" key="3">
    <source>
        <dbReference type="Proteomes" id="UP000076154"/>
    </source>
</evidence>
<dbReference type="AlphaFoldDB" id="A0A369J8M5"/>
<dbReference type="InParanoid" id="A0A369J8M5"/>
<dbReference type="Gene3D" id="2.130.10.10">
    <property type="entry name" value="YVTN repeat-like/Quinoprotein amine dehydrogenase"/>
    <property type="match status" value="1"/>
</dbReference>
<feature type="region of interest" description="Disordered" evidence="1">
    <location>
        <begin position="375"/>
        <end position="415"/>
    </location>
</feature>
<dbReference type="InterPro" id="IPR015943">
    <property type="entry name" value="WD40/YVTN_repeat-like_dom_sf"/>
</dbReference>
<dbReference type="Proteomes" id="UP000076154">
    <property type="component" value="Unassembled WGS sequence"/>
</dbReference>
<dbReference type="PANTHER" id="PTHR13211:SF0">
    <property type="entry name" value="TELOMERASE CAJAL BODY PROTEIN 1"/>
    <property type="match status" value="1"/>
</dbReference>
<dbReference type="STRING" id="39966.A0A369J8M5"/>
<gene>
    <name evidence="2" type="primary">WRAP53</name>
    <name evidence="2" type="ORF">Hypma_001249</name>
</gene>
<proteinExistence type="predicted"/>
<dbReference type="EMBL" id="LUEZ02000110">
    <property type="protein sequence ID" value="RDB17540.1"/>
    <property type="molecule type" value="Genomic_DNA"/>
</dbReference>
<protein>
    <submittedName>
        <fullName evidence="2">Telomerase Cajal body protein 1</fullName>
    </submittedName>
</protein>
<name>A0A369J8M5_HYPMA</name>
<dbReference type="FunCoup" id="A0A369J8M5">
    <property type="interactions" value="511"/>
</dbReference>
<dbReference type="OrthoDB" id="239865at2759"/>
<dbReference type="SUPFAM" id="SSF50978">
    <property type="entry name" value="WD40 repeat-like"/>
    <property type="match status" value="1"/>
</dbReference>
<accession>A0A369J8M5</accession>
<evidence type="ECO:0000313" key="2">
    <source>
        <dbReference type="EMBL" id="RDB17540.1"/>
    </source>
</evidence>
<evidence type="ECO:0000256" key="1">
    <source>
        <dbReference type="SAM" id="MobiDB-lite"/>
    </source>
</evidence>
<keyword evidence="3" id="KW-1185">Reference proteome</keyword>
<sequence>MESEYTWSPPQYNVSKPPRLQFSQELAQDEDFPENFARTVKWCPDGSTFLAQCENRTFQLFNTFPIPTNQDTPALANIPSQTPTLVLPQPSPILEFLWYPSATPLNPASFCFLASVRECPVKLLDASDGRLRASYRIVDHRERQIAPHSLAFNITADKIYCGFEDAVEVFDVLRPGEGTRLSTTPSKKSKDGLKGIISALAFAPSHESDFYAAGSLTPSPSNIAMFSEAHGAEPVMYVSGGPRAGVMQIHFNPTQPHIMYASYRRHSAIYSWDLRANVDEPVNIYRCNESEFEERTNQKMRFDVDLGGRWLSVGDQHGKVSLFDHQNRDTDSNGEVPTWTETLEVLPSLEFPAHKDAVGSVAFNPVRSVLLSASGSRHFHPNDDDGDDHHSDDSEESENEERGMIRRKARPHPVSLDSSIKLWSFDDAEYHIQL</sequence>
<organism evidence="2 3">
    <name type="scientific">Hypsizygus marmoreus</name>
    <name type="common">White beech mushroom</name>
    <name type="synonym">Agaricus marmoreus</name>
    <dbReference type="NCBI Taxonomy" id="39966"/>
    <lineage>
        <taxon>Eukaryota</taxon>
        <taxon>Fungi</taxon>
        <taxon>Dikarya</taxon>
        <taxon>Basidiomycota</taxon>
        <taxon>Agaricomycotina</taxon>
        <taxon>Agaricomycetes</taxon>
        <taxon>Agaricomycetidae</taxon>
        <taxon>Agaricales</taxon>
        <taxon>Tricholomatineae</taxon>
        <taxon>Lyophyllaceae</taxon>
        <taxon>Hypsizygus</taxon>
    </lineage>
</organism>
<comment type="caution">
    <text evidence="2">The sequence shown here is derived from an EMBL/GenBank/DDBJ whole genome shotgun (WGS) entry which is preliminary data.</text>
</comment>
<dbReference type="PANTHER" id="PTHR13211">
    <property type="entry name" value="TELOMERASE CAJAL BODY PROTEIN 1"/>
    <property type="match status" value="1"/>
</dbReference>
<dbReference type="InterPro" id="IPR036322">
    <property type="entry name" value="WD40_repeat_dom_sf"/>
</dbReference>
<feature type="compositionally biased region" description="Basic and acidic residues" evidence="1">
    <location>
        <begin position="380"/>
        <end position="392"/>
    </location>
</feature>
<dbReference type="InterPro" id="IPR051150">
    <property type="entry name" value="SWT21/TCAB1_mRNA_Telomere"/>
</dbReference>
<reference evidence="2" key="1">
    <citation type="submission" date="2018-04" db="EMBL/GenBank/DDBJ databases">
        <title>Whole genome sequencing of Hypsizygus marmoreus.</title>
        <authorList>
            <person name="Choi I.-G."/>
            <person name="Min B."/>
            <person name="Kim J.-G."/>
            <person name="Kim S."/>
            <person name="Oh Y.-L."/>
            <person name="Kong W.-S."/>
            <person name="Park H."/>
            <person name="Jeong J."/>
            <person name="Song E.-S."/>
        </authorList>
    </citation>
    <scope>NUCLEOTIDE SEQUENCE [LARGE SCALE GENOMIC DNA]</scope>
    <source>
        <strain evidence="2">51987-8</strain>
    </source>
</reference>